<feature type="transmembrane region" description="Helical" evidence="2">
    <location>
        <begin position="6"/>
        <end position="24"/>
    </location>
</feature>
<keyword evidence="2" id="KW-1133">Transmembrane helix</keyword>
<dbReference type="Proteomes" id="UP001230145">
    <property type="component" value="Unassembled WGS sequence"/>
</dbReference>
<proteinExistence type="predicted"/>
<evidence type="ECO:0000313" key="3">
    <source>
        <dbReference type="EMBL" id="MDP9833015.1"/>
    </source>
</evidence>
<gene>
    <name evidence="3" type="ORF">J2S45_001694</name>
</gene>
<dbReference type="RefSeq" id="WP_307635109.1">
    <property type="nucleotide sequence ID" value="NZ_JAUSQL010000001.1"/>
</dbReference>
<sequence length="194" mass="21463">MDLPTWINAGAAVVSLVGAAFSWWRSNLSKQAREQARLDKEAAQAATIQADASQRQAETAKTAAEQSARQGVEQLQRLDEMTTSLNQIVQALRESGARPDVVGFPADAPSGRRFIERAGKTMLVIKNDSAAPFHVEHVRNRDQFARVELNDDFIIPPFGQKSFFALEAWGYPFPDHLVLDEVGSDEPTYLAIPR</sequence>
<accession>A0ABT9PM47</accession>
<evidence type="ECO:0000256" key="2">
    <source>
        <dbReference type="SAM" id="Phobius"/>
    </source>
</evidence>
<keyword evidence="2" id="KW-0812">Transmembrane</keyword>
<organism evidence="3 4">
    <name type="scientific">Trueperella abortisuis</name>
    <dbReference type="NCBI Taxonomy" id="445930"/>
    <lineage>
        <taxon>Bacteria</taxon>
        <taxon>Bacillati</taxon>
        <taxon>Actinomycetota</taxon>
        <taxon>Actinomycetes</taxon>
        <taxon>Actinomycetales</taxon>
        <taxon>Actinomycetaceae</taxon>
        <taxon>Trueperella</taxon>
    </lineage>
</organism>
<keyword evidence="4" id="KW-1185">Reference proteome</keyword>
<dbReference type="EMBL" id="JAUSQL010000001">
    <property type="protein sequence ID" value="MDP9833015.1"/>
    <property type="molecule type" value="Genomic_DNA"/>
</dbReference>
<keyword evidence="2" id="KW-0472">Membrane</keyword>
<feature type="region of interest" description="Disordered" evidence="1">
    <location>
        <begin position="47"/>
        <end position="72"/>
    </location>
</feature>
<name>A0ABT9PM47_9ACTO</name>
<evidence type="ECO:0000313" key="4">
    <source>
        <dbReference type="Proteomes" id="UP001230145"/>
    </source>
</evidence>
<reference evidence="3 4" key="1">
    <citation type="submission" date="2023-07" db="EMBL/GenBank/DDBJ databases">
        <title>Sequencing the genomes of 1000 actinobacteria strains.</title>
        <authorList>
            <person name="Klenk H.-P."/>
        </authorList>
    </citation>
    <scope>NUCLEOTIDE SEQUENCE [LARGE SCALE GENOMIC DNA]</scope>
    <source>
        <strain evidence="3 4">DSM 19515</strain>
    </source>
</reference>
<comment type="caution">
    <text evidence="3">The sequence shown here is derived from an EMBL/GenBank/DDBJ whole genome shotgun (WGS) entry which is preliminary data.</text>
</comment>
<evidence type="ECO:0000256" key="1">
    <source>
        <dbReference type="SAM" id="MobiDB-lite"/>
    </source>
</evidence>
<protein>
    <submittedName>
        <fullName evidence="3">Uncharacterized protein</fullName>
    </submittedName>
</protein>
<feature type="compositionally biased region" description="Polar residues" evidence="1">
    <location>
        <begin position="55"/>
        <end position="69"/>
    </location>
</feature>